<evidence type="ECO:0000256" key="7">
    <source>
        <dbReference type="SAM" id="Coils"/>
    </source>
</evidence>
<keyword evidence="10" id="KW-0966">Cell projection</keyword>
<dbReference type="InterPro" id="IPR002371">
    <property type="entry name" value="FlgK"/>
</dbReference>
<proteinExistence type="inferred from homology"/>
<dbReference type="STRING" id="1123282.SAMN02745823_01095"/>
<protein>
    <recommendedName>
        <fullName evidence="4">Flagellar hook-associated protein 1</fullName>
    </recommendedName>
</protein>
<gene>
    <name evidence="10" type="ORF">SAMN02745823_01095</name>
</gene>
<keyword evidence="10" id="KW-0282">Flagellum</keyword>
<dbReference type="AlphaFoldDB" id="A0A1M5W6M0"/>
<evidence type="ECO:0000256" key="2">
    <source>
        <dbReference type="ARBA" id="ARBA00004613"/>
    </source>
</evidence>
<evidence type="ECO:0000256" key="1">
    <source>
        <dbReference type="ARBA" id="ARBA00004365"/>
    </source>
</evidence>
<keyword evidence="5" id="KW-0964">Secreted</keyword>
<organism evidence="10 11">
    <name type="scientific">Sporobacter termitidis DSM 10068</name>
    <dbReference type="NCBI Taxonomy" id="1123282"/>
    <lineage>
        <taxon>Bacteria</taxon>
        <taxon>Bacillati</taxon>
        <taxon>Bacillota</taxon>
        <taxon>Clostridia</taxon>
        <taxon>Eubacteriales</taxon>
        <taxon>Oscillospiraceae</taxon>
        <taxon>Sporobacter</taxon>
    </lineage>
</organism>
<dbReference type="PANTHER" id="PTHR30033:SF1">
    <property type="entry name" value="FLAGELLAR HOOK-ASSOCIATED PROTEIN 1"/>
    <property type="match status" value="1"/>
</dbReference>
<dbReference type="SUPFAM" id="SSF64518">
    <property type="entry name" value="Phase 1 flagellin"/>
    <property type="match status" value="1"/>
</dbReference>
<evidence type="ECO:0000313" key="11">
    <source>
        <dbReference type="Proteomes" id="UP000183995"/>
    </source>
</evidence>
<dbReference type="NCBIfam" id="TIGR02492">
    <property type="entry name" value="flgK_ends"/>
    <property type="match status" value="1"/>
</dbReference>
<dbReference type="Proteomes" id="UP000183995">
    <property type="component" value="Unassembled WGS sequence"/>
</dbReference>
<dbReference type="GO" id="GO:0009424">
    <property type="term" value="C:bacterial-type flagellum hook"/>
    <property type="evidence" value="ECO:0007669"/>
    <property type="project" value="InterPro"/>
</dbReference>
<dbReference type="Pfam" id="PF06429">
    <property type="entry name" value="Flg_bbr_C"/>
    <property type="match status" value="1"/>
</dbReference>
<dbReference type="GO" id="GO:0005198">
    <property type="term" value="F:structural molecule activity"/>
    <property type="evidence" value="ECO:0007669"/>
    <property type="project" value="InterPro"/>
</dbReference>
<dbReference type="EMBL" id="FQXV01000003">
    <property type="protein sequence ID" value="SHH83162.1"/>
    <property type="molecule type" value="Genomic_DNA"/>
</dbReference>
<name>A0A1M5W6M0_9FIRM</name>
<dbReference type="PANTHER" id="PTHR30033">
    <property type="entry name" value="FLAGELLAR HOOK-ASSOCIATED PROTEIN 1"/>
    <property type="match status" value="1"/>
</dbReference>
<evidence type="ECO:0000256" key="4">
    <source>
        <dbReference type="ARBA" id="ARBA00016244"/>
    </source>
</evidence>
<dbReference type="Pfam" id="PF22638">
    <property type="entry name" value="FlgK_D1"/>
    <property type="match status" value="1"/>
</dbReference>
<evidence type="ECO:0000259" key="8">
    <source>
        <dbReference type="Pfam" id="PF06429"/>
    </source>
</evidence>
<accession>A0A1M5W6M0</accession>
<sequence length="588" mass="63245">MQQLNVTEQNISNVNTLGYTRQRVLTSAKEPTSPAYLVAQLSKAAVGQGVEATGVQQIRSAYLDQQYRNLNTNYGYSAARSDALAYMDGLFNELDDDSSMKTSIKDFFAALNKFASDTTSKEYRTAVQKQAESMTESFRNVYEEMQSLWQDQNSSIHTASEQINSLAQKIANLNDAIARSEQNGATANDLNDERNLLLDELSGYVNITYTPNAKNSSMVDVSIGGIALVEGRNANTVNTWTMSDMAAQAAAINSDATLPTAADKQAAIQAIVDQMNAHTAPGTVTMQLNADDPTQWDILYDGKTVVEGTTALSAEDAAGGDVDMLSFLSRNRLTLVNSTTAASYELDIGSGGAITGGQLYSNIEMISNSSSENPGIPYYMNQMNELVREIAKNINDIHLQGYTYPDGSNGNTSVKGIMFFQANPVPVDADGDGTQDVDADGNLLFDYTHAYDNVTAGNFSISDAVRESVYNIAGSELKIDLSAGSTNAGNAGIAEKLAKDLTNSGYNDKLNSIVDNLAITSKTSDSIASTKGSLLDNVNTQRKSVSSVSLDEETTNLIVFQQSYNAAARIITTLDDMLDTMINKMGIN</sequence>
<comment type="subcellular location">
    <subcellularLocation>
        <location evidence="1">Bacterial flagellum</location>
    </subcellularLocation>
    <subcellularLocation>
        <location evidence="2">Secreted</location>
    </subcellularLocation>
</comment>
<evidence type="ECO:0000256" key="5">
    <source>
        <dbReference type="ARBA" id="ARBA00022525"/>
    </source>
</evidence>
<feature type="domain" description="Flagellar basal-body/hook protein C-terminal" evidence="8">
    <location>
        <begin position="546"/>
        <end position="583"/>
    </location>
</feature>
<evidence type="ECO:0000256" key="3">
    <source>
        <dbReference type="ARBA" id="ARBA00009677"/>
    </source>
</evidence>
<keyword evidence="6" id="KW-0975">Bacterial flagellum</keyword>
<keyword evidence="10" id="KW-0969">Cilium</keyword>
<comment type="similarity">
    <text evidence="3">Belongs to the flagella basal body rod proteins family.</text>
</comment>
<evidence type="ECO:0000256" key="6">
    <source>
        <dbReference type="ARBA" id="ARBA00023143"/>
    </source>
</evidence>
<evidence type="ECO:0000313" key="10">
    <source>
        <dbReference type="EMBL" id="SHH83162.1"/>
    </source>
</evidence>
<reference evidence="10 11" key="1">
    <citation type="submission" date="2016-11" db="EMBL/GenBank/DDBJ databases">
        <authorList>
            <person name="Jaros S."/>
            <person name="Januszkiewicz K."/>
            <person name="Wedrychowicz H."/>
        </authorList>
    </citation>
    <scope>NUCLEOTIDE SEQUENCE [LARGE SCALE GENOMIC DNA]</scope>
    <source>
        <strain evidence="10 11">DSM 10068</strain>
    </source>
</reference>
<keyword evidence="11" id="KW-1185">Reference proteome</keyword>
<dbReference type="InterPro" id="IPR053927">
    <property type="entry name" value="FlgK_helical"/>
</dbReference>
<feature type="domain" description="Flagellar hook-associated protein FlgK helical" evidence="9">
    <location>
        <begin position="85"/>
        <end position="274"/>
    </location>
</feature>
<dbReference type="GO" id="GO:0005576">
    <property type="term" value="C:extracellular region"/>
    <property type="evidence" value="ECO:0007669"/>
    <property type="project" value="UniProtKB-SubCell"/>
</dbReference>
<dbReference type="GO" id="GO:0044780">
    <property type="term" value="P:bacterial-type flagellum assembly"/>
    <property type="evidence" value="ECO:0007669"/>
    <property type="project" value="InterPro"/>
</dbReference>
<feature type="coiled-coil region" evidence="7">
    <location>
        <begin position="156"/>
        <end position="183"/>
    </location>
</feature>
<keyword evidence="7" id="KW-0175">Coiled coil</keyword>
<dbReference type="InterPro" id="IPR010930">
    <property type="entry name" value="Flg_bb/hook_C_dom"/>
</dbReference>
<evidence type="ECO:0000259" key="9">
    <source>
        <dbReference type="Pfam" id="PF22638"/>
    </source>
</evidence>